<dbReference type="RefSeq" id="WP_215584364.1">
    <property type="nucleotide sequence ID" value="NZ_CP073754.1"/>
</dbReference>
<keyword evidence="3" id="KW-1185">Reference proteome</keyword>
<evidence type="ECO:0000313" key="2">
    <source>
        <dbReference type="EMBL" id="QWF72149.1"/>
    </source>
</evidence>
<protein>
    <submittedName>
        <fullName evidence="2">Uncharacterized protein</fullName>
    </submittedName>
</protein>
<name>A0A975MQZ6_9GAMM</name>
<accession>A0A975MQZ6</accession>
<keyword evidence="1" id="KW-0812">Transmembrane</keyword>
<organism evidence="2 3">
    <name type="scientific">Methylomonas paludis</name>
    <dbReference type="NCBI Taxonomy" id="1173101"/>
    <lineage>
        <taxon>Bacteria</taxon>
        <taxon>Pseudomonadati</taxon>
        <taxon>Pseudomonadota</taxon>
        <taxon>Gammaproteobacteria</taxon>
        <taxon>Methylococcales</taxon>
        <taxon>Methylococcaceae</taxon>
        <taxon>Methylomonas</taxon>
    </lineage>
</organism>
<sequence>MDTLKLYFAIGISLLILFGAFRFYKDRVALRDDSTLTDNKPYSLARVQLLWWTLVIVISFTLVYGLTGVIWPMNSTCLTLLGISLFTTTSGKLIDNAHIADVSITRHQDIYPSQGLITDILSDEYGLSVHRYQAVILNLVYGGYFLIEVFSKLNLGHFPEFDPPTLALLGVSSSAYLGLKMAEGKGNAPNEASKP</sequence>
<keyword evidence="1" id="KW-0472">Membrane</keyword>
<proteinExistence type="predicted"/>
<dbReference type="Proteomes" id="UP000676649">
    <property type="component" value="Chromosome"/>
</dbReference>
<reference evidence="2" key="1">
    <citation type="submission" date="2021-04" db="EMBL/GenBank/DDBJ databases">
        <title>Draft genome sequence data of methanotrophic Methylovulum sp. strain S1L and Methylomonas sp. strain S2AM isolated from boreal lake water columns.</title>
        <authorList>
            <person name="Rissanen A.J."/>
            <person name="Mangayil R."/>
            <person name="Svenning M.M."/>
            <person name="Khanongnuch R."/>
        </authorList>
    </citation>
    <scope>NUCLEOTIDE SEQUENCE</scope>
    <source>
        <strain evidence="2">S2AM</strain>
    </source>
</reference>
<keyword evidence="1" id="KW-1133">Transmembrane helix</keyword>
<dbReference type="AlphaFoldDB" id="A0A975MQZ6"/>
<evidence type="ECO:0000256" key="1">
    <source>
        <dbReference type="SAM" id="Phobius"/>
    </source>
</evidence>
<gene>
    <name evidence="2" type="ORF">KEF85_06785</name>
</gene>
<dbReference type="KEGG" id="mpad:KEF85_06785"/>
<dbReference type="EMBL" id="CP073754">
    <property type="protein sequence ID" value="QWF72149.1"/>
    <property type="molecule type" value="Genomic_DNA"/>
</dbReference>
<feature type="transmembrane region" description="Helical" evidence="1">
    <location>
        <begin position="49"/>
        <end position="71"/>
    </location>
</feature>
<evidence type="ECO:0000313" key="3">
    <source>
        <dbReference type="Proteomes" id="UP000676649"/>
    </source>
</evidence>
<feature type="transmembrane region" description="Helical" evidence="1">
    <location>
        <begin position="6"/>
        <end position="24"/>
    </location>
</feature>